<evidence type="ECO:0000256" key="1">
    <source>
        <dbReference type="ARBA" id="ARBA00004141"/>
    </source>
</evidence>
<dbReference type="Proteomes" id="UP000053890">
    <property type="component" value="Unassembled WGS sequence"/>
</dbReference>
<dbReference type="PANTHER" id="PTHR28286:SF1">
    <property type="entry name" value="30 KDA HEAT SHOCK PROTEIN-RELATED"/>
    <property type="match status" value="1"/>
</dbReference>
<dbReference type="GO" id="GO:0005783">
    <property type="term" value="C:endoplasmic reticulum"/>
    <property type="evidence" value="ECO:0007669"/>
    <property type="project" value="TreeGrafter"/>
</dbReference>
<gene>
    <name evidence="8" type="ORF">RHOBADRAFT_55371</name>
</gene>
<feature type="compositionally biased region" description="Gly residues" evidence="6">
    <location>
        <begin position="688"/>
        <end position="700"/>
    </location>
</feature>
<proteinExistence type="inferred from homology"/>
<dbReference type="GeneID" id="28978266"/>
<protein>
    <submittedName>
        <fullName evidence="8">Carbohydrate esterase family 16 protein</fullName>
    </submittedName>
</protein>
<feature type="transmembrane region" description="Helical" evidence="7">
    <location>
        <begin position="514"/>
        <end position="535"/>
    </location>
</feature>
<dbReference type="CDD" id="cd01846">
    <property type="entry name" value="fatty_acyltransferase_like"/>
    <property type="match status" value="1"/>
</dbReference>
<dbReference type="CDD" id="cd15239">
    <property type="entry name" value="7tm_YRO2_fungal-like"/>
    <property type="match status" value="1"/>
</dbReference>
<keyword evidence="4 7" id="KW-1133">Transmembrane helix</keyword>
<keyword evidence="9" id="KW-1185">Reference proteome</keyword>
<dbReference type="SUPFAM" id="SSF52266">
    <property type="entry name" value="SGNH hydrolase"/>
    <property type="match status" value="1"/>
</dbReference>
<feature type="transmembrane region" description="Helical" evidence="7">
    <location>
        <begin position="608"/>
        <end position="625"/>
    </location>
</feature>
<feature type="transmembrane region" description="Helical" evidence="7">
    <location>
        <begin position="637"/>
        <end position="659"/>
    </location>
</feature>
<dbReference type="InterPro" id="IPR043476">
    <property type="entry name" value="Yro2-like_7TM"/>
</dbReference>
<dbReference type="SMART" id="SM01021">
    <property type="entry name" value="Bac_rhodopsin"/>
    <property type="match status" value="1"/>
</dbReference>
<dbReference type="SUPFAM" id="SSF81321">
    <property type="entry name" value="Family A G protein-coupled receptor-like"/>
    <property type="match status" value="1"/>
</dbReference>
<dbReference type="GO" id="GO:0005886">
    <property type="term" value="C:plasma membrane"/>
    <property type="evidence" value="ECO:0007669"/>
    <property type="project" value="TreeGrafter"/>
</dbReference>
<name>A0A0P9GJH2_RHOGW</name>
<evidence type="ECO:0000256" key="2">
    <source>
        <dbReference type="ARBA" id="ARBA00008130"/>
    </source>
</evidence>
<dbReference type="Gene3D" id="3.40.50.1110">
    <property type="entry name" value="SGNH hydrolase"/>
    <property type="match status" value="1"/>
</dbReference>
<feature type="compositionally biased region" description="Low complexity" evidence="6">
    <location>
        <begin position="727"/>
        <end position="740"/>
    </location>
</feature>
<dbReference type="PANTHER" id="PTHR28286">
    <property type="match status" value="1"/>
</dbReference>
<feature type="transmembrane region" description="Helical" evidence="7">
    <location>
        <begin position="542"/>
        <end position="562"/>
    </location>
</feature>
<feature type="transmembrane region" description="Helical" evidence="7">
    <location>
        <begin position="428"/>
        <end position="448"/>
    </location>
</feature>
<comment type="similarity">
    <text evidence="2">Belongs to the archaeal/bacterial/fungal opsin family.</text>
</comment>
<accession>A0A0P9GJH2</accession>
<reference evidence="8 9" key="1">
    <citation type="journal article" date="2015" name="Front. Microbiol.">
        <title>Genome sequence of the plant growth promoting endophytic yeast Rhodotorula graminis WP1.</title>
        <authorList>
            <person name="Firrincieli A."/>
            <person name="Otillar R."/>
            <person name="Salamov A."/>
            <person name="Schmutz J."/>
            <person name="Khan Z."/>
            <person name="Redman R.S."/>
            <person name="Fleck N.D."/>
            <person name="Lindquist E."/>
            <person name="Grigoriev I.V."/>
            <person name="Doty S.L."/>
        </authorList>
    </citation>
    <scope>NUCLEOTIDE SEQUENCE [LARGE SCALE GENOMIC DNA]</scope>
    <source>
        <strain evidence="8 9">WP1</strain>
    </source>
</reference>
<dbReference type="InterPro" id="IPR001087">
    <property type="entry name" value="GDSL"/>
</dbReference>
<dbReference type="InterPro" id="IPR036514">
    <property type="entry name" value="SGNH_hydro_sf"/>
</dbReference>
<organism evidence="8 9">
    <name type="scientific">Rhodotorula graminis (strain WP1)</name>
    <dbReference type="NCBI Taxonomy" id="578459"/>
    <lineage>
        <taxon>Eukaryota</taxon>
        <taxon>Fungi</taxon>
        <taxon>Dikarya</taxon>
        <taxon>Basidiomycota</taxon>
        <taxon>Pucciniomycotina</taxon>
        <taxon>Microbotryomycetes</taxon>
        <taxon>Sporidiobolales</taxon>
        <taxon>Sporidiobolaceae</taxon>
        <taxon>Rhodotorula</taxon>
    </lineage>
</organism>
<dbReference type="OrthoDB" id="1600564at2759"/>
<evidence type="ECO:0000256" key="4">
    <source>
        <dbReference type="ARBA" id="ARBA00022989"/>
    </source>
</evidence>
<evidence type="ECO:0000256" key="5">
    <source>
        <dbReference type="ARBA" id="ARBA00023136"/>
    </source>
</evidence>
<sequence length="752" mass="82373">MSYSSGAPSRVRLDRPSPALLRVALLGALVLGVLVQTAQAAASALPLSKTKTMFLFGDSYTQNGFDLEFGYNLSSQFSVTSAGGPTWPDYLVKDAAAPASLRNAYYDFARGGATISAERQLIGYPNVSLAAEVDLFQQYFVDSKAGADVPGTQPDWDAASTLFTIWFGINDIEITWRRGEEFPPMLESIFGEFQDGVDRLYDLGARHFLLPLLPPYHRAPLFGHIFPSAQDTIERDFSMWNSRLRQFAADLMATKTDASFVVWDAWTAFGIILDRPSEFAFLNADDYCEAYSKYVWAINPPKSITDIKNCAVPMSQYTWIDKSHPTTAVHRVLARSIGIALGNPASTFSPTGLFRRSVQHLPTHRRPPPLPFAGQLPHDRFARLMRRAAAPAPQDAKKADSGFWSSLRDTAIGSVVTSDIGLAPAGSVWLWTLFGVFTVSLLVLLGLAHSRSQQHRAFHYVAIVVLAITAVHYAVQASNLGYASVPVEWVRSGSRGQSQVRAGAPSPPTRSIFYAQWVGYVLTTPLLVLMLLLATGFTLSRIFLVLFFTVLWTVCLLIGALVPTRYKWALYAFAVAALFYTLWNMTFPASRSARTLGREYHHNHVGHAWGLSILFLFYPLVWGLSEGSNILTVSSQMFWYGVLNFLVKVCWLFAFLFGVESLDYSRFGFHSGKYTDLAQDTDGSYGGGGAQRILSGGGGSTTTTGGPSMAGSPARTGPGPDLGGPSPGMMQQQQQQQPQMTSVEQGRVGESV</sequence>
<feature type="region of interest" description="Disordered" evidence="6">
    <location>
        <begin position="688"/>
        <end position="752"/>
    </location>
</feature>
<comment type="subcellular location">
    <subcellularLocation>
        <location evidence="1">Membrane</location>
        <topology evidence="1">Multi-pass membrane protein</topology>
    </subcellularLocation>
</comment>
<dbReference type="Pfam" id="PF00657">
    <property type="entry name" value="Lipase_GDSL"/>
    <property type="match status" value="1"/>
</dbReference>
<dbReference type="GO" id="GO:0016788">
    <property type="term" value="F:hydrolase activity, acting on ester bonds"/>
    <property type="evidence" value="ECO:0007669"/>
    <property type="project" value="InterPro"/>
</dbReference>
<feature type="compositionally biased region" description="Low complexity" evidence="6">
    <location>
        <begin position="701"/>
        <end position="719"/>
    </location>
</feature>
<evidence type="ECO:0000256" key="6">
    <source>
        <dbReference type="SAM" id="MobiDB-lite"/>
    </source>
</evidence>
<dbReference type="PRINTS" id="PR00251">
    <property type="entry name" value="BACTRLOPSIN"/>
</dbReference>
<feature type="transmembrane region" description="Helical" evidence="7">
    <location>
        <begin position="568"/>
        <end position="587"/>
    </location>
</feature>
<keyword evidence="5 7" id="KW-0472">Membrane</keyword>
<evidence type="ECO:0000256" key="7">
    <source>
        <dbReference type="SAM" id="Phobius"/>
    </source>
</evidence>
<dbReference type="EMBL" id="KQ474084">
    <property type="protein sequence ID" value="KPV73156.1"/>
    <property type="molecule type" value="Genomic_DNA"/>
</dbReference>
<dbReference type="AlphaFoldDB" id="A0A0P9GJH2"/>
<keyword evidence="3 7" id="KW-0812">Transmembrane</keyword>
<dbReference type="RefSeq" id="XP_018269205.1">
    <property type="nucleotide sequence ID" value="XM_018417818.1"/>
</dbReference>
<feature type="transmembrane region" description="Helical" evidence="7">
    <location>
        <begin position="457"/>
        <end position="475"/>
    </location>
</feature>
<evidence type="ECO:0000256" key="3">
    <source>
        <dbReference type="ARBA" id="ARBA00022692"/>
    </source>
</evidence>
<dbReference type="Gene3D" id="1.20.1070.10">
    <property type="entry name" value="Rhodopsin 7-helix transmembrane proteins"/>
    <property type="match status" value="1"/>
</dbReference>
<dbReference type="Pfam" id="PF01036">
    <property type="entry name" value="Bac_rhodopsin"/>
    <property type="match status" value="1"/>
</dbReference>
<dbReference type="InterPro" id="IPR001425">
    <property type="entry name" value="Arc/bac/fun_rhodopsins"/>
</dbReference>
<evidence type="ECO:0000313" key="8">
    <source>
        <dbReference type="EMBL" id="KPV73156.1"/>
    </source>
</evidence>
<evidence type="ECO:0000313" key="9">
    <source>
        <dbReference type="Proteomes" id="UP000053890"/>
    </source>
</evidence>